<evidence type="ECO:0000256" key="6">
    <source>
        <dbReference type="ARBA" id="ARBA00023170"/>
    </source>
</evidence>
<dbReference type="KEGG" id="aten:116287314"/>
<keyword evidence="4" id="KW-0297">G-protein coupled receptor</keyword>
<proteinExistence type="predicted"/>
<dbReference type="PRINTS" id="PR00237">
    <property type="entry name" value="GPCRRHODOPSN"/>
</dbReference>
<dbReference type="GO" id="GO:0016020">
    <property type="term" value="C:membrane"/>
    <property type="evidence" value="ECO:0007669"/>
    <property type="project" value="UniProtKB-SubCell"/>
</dbReference>
<organism evidence="10 11">
    <name type="scientific">Actinia tenebrosa</name>
    <name type="common">Australian red waratah sea anemone</name>
    <dbReference type="NCBI Taxonomy" id="6105"/>
    <lineage>
        <taxon>Eukaryota</taxon>
        <taxon>Metazoa</taxon>
        <taxon>Cnidaria</taxon>
        <taxon>Anthozoa</taxon>
        <taxon>Hexacorallia</taxon>
        <taxon>Actiniaria</taxon>
        <taxon>Actiniidae</taxon>
        <taxon>Actinia</taxon>
    </lineage>
</organism>
<dbReference type="Gene3D" id="1.20.1070.10">
    <property type="entry name" value="Rhodopsin 7-helix transmembrane proteins"/>
    <property type="match status" value="1"/>
</dbReference>
<gene>
    <name evidence="11" type="primary">LOC116287314</name>
</gene>
<evidence type="ECO:0000256" key="2">
    <source>
        <dbReference type="ARBA" id="ARBA00022692"/>
    </source>
</evidence>
<evidence type="ECO:0000256" key="4">
    <source>
        <dbReference type="ARBA" id="ARBA00023040"/>
    </source>
</evidence>
<evidence type="ECO:0000256" key="3">
    <source>
        <dbReference type="ARBA" id="ARBA00022989"/>
    </source>
</evidence>
<keyword evidence="7" id="KW-0807">Transducer</keyword>
<evidence type="ECO:0000256" key="8">
    <source>
        <dbReference type="SAM" id="Phobius"/>
    </source>
</evidence>
<keyword evidence="6" id="KW-0675">Receptor</keyword>
<feature type="transmembrane region" description="Helical" evidence="8">
    <location>
        <begin position="137"/>
        <end position="156"/>
    </location>
</feature>
<evidence type="ECO:0000259" key="9">
    <source>
        <dbReference type="PROSITE" id="PS50262"/>
    </source>
</evidence>
<feature type="transmembrane region" description="Helical" evidence="8">
    <location>
        <begin position="56"/>
        <end position="81"/>
    </location>
</feature>
<dbReference type="AlphaFoldDB" id="A0A6P8HBH2"/>
<feature type="transmembrane region" description="Helical" evidence="8">
    <location>
        <begin position="20"/>
        <end position="44"/>
    </location>
</feature>
<dbReference type="PROSITE" id="PS50262">
    <property type="entry name" value="G_PROTEIN_RECEP_F1_2"/>
    <property type="match status" value="1"/>
</dbReference>
<feature type="transmembrane region" description="Helical" evidence="8">
    <location>
        <begin position="264"/>
        <end position="292"/>
    </location>
</feature>
<dbReference type="InterPro" id="IPR000276">
    <property type="entry name" value="GPCR_Rhodpsn"/>
</dbReference>
<dbReference type="InterPro" id="IPR050125">
    <property type="entry name" value="GPCR_opsins"/>
</dbReference>
<dbReference type="Proteomes" id="UP000515163">
    <property type="component" value="Unplaced"/>
</dbReference>
<dbReference type="RefSeq" id="XP_031549840.1">
    <property type="nucleotide sequence ID" value="XM_031693980.1"/>
</dbReference>
<keyword evidence="2 8" id="KW-0812">Transmembrane</keyword>
<dbReference type="GeneID" id="116287314"/>
<evidence type="ECO:0000313" key="10">
    <source>
        <dbReference type="Proteomes" id="UP000515163"/>
    </source>
</evidence>
<dbReference type="Pfam" id="PF00001">
    <property type="entry name" value="7tm_1"/>
    <property type="match status" value="1"/>
</dbReference>
<dbReference type="InterPro" id="IPR017452">
    <property type="entry name" value="GPCR_Rhodpsn_7TM"/>
</dbReference>
<feature type="transmembrane region" description="Helical" evidence="8">
    <location>
        <begin position="176"/>
        <end position="203"/>
    </location>
</feature>
<feature type="transmembrane region" description="Helical" evidence="8">
    <location>
        <begin position="234"/>
        <end position="252"/>
    </location>
</feature>
<name>A0A6P8HBH2_ACTTE</name>
<dbReference type="OrthoDB" id="5952950at2759"/>
<evidence type="ECO:0000313" key="11">
    <source>
        <dbReference type="RefSeq" id="XP_031549840.1"/>
    </source>
</evidence>
<protein>
    <submittedName>
        <fullName evidence="11">Rhodopsin, GQ-coupled-like</fullName>
    </submittedName>
</protein>
<accession>A0A6P8HBH2</accession>
<evidence type="ECO:0000256" key="7">
    <source>
        <dbReference type="ARBA" id="ARBA00023224"/>
    </source>
</evidence>
<evidence type="ECO:0000256" key="1">
    <source>
        <dbReference type="ARBA" id="ARBA00004141"/>
    </source>
</evidence>
<keyword evidence="3 8" id="KW-1133">Transmembrane helix</keyword>
<feature type="domain" description="G-protein coupled receptors family 1 profile" evidence="9">
    <location>
        <begin position="36"/>
        <end position="290"/>
    </location>
</feature>
<feature type="transmembrane region" description="Helical" evidence="8">
    <location>
        <begin position="93"/>
        <end position="116"/>
    </location>
</feature>
<dbReference type="GO" id="GO:0004930">
    <property type="term" value="F:G protein-coupled receptor activity"/>
    <property type="evidence" value="ECO:0007669"/>
    <property type="project" value="UniProtKB-KW"/>
</dbReference>
<dbReference type="InParanoid" id="A0A6P8HBH2"/>
<sequence length="321" mass="36598">MNQTGRESNSPLRLQLDVAIPFVSVLTIIGLTSLTINLLIVVAISKYWKTKKGYELFVLQSTLIDLIATVITIPFWILTVIQDERFGNDILCQLNGSMCLMELIAPVLFLMLATAYRHSGLVGHEAYERVFTEKRSYFFILLGWLLSILLCLPQNFGWKPMPEVSCIPDLVTNIWYTMYMLTFFFFLPLAASLFAHLFDIVLFKPERYQQKSSTLFQICKRKCLRGEELEIQKSMCLVIVAHACSWLPYVLISITENLAGSRTFYLSGVSLHFISLTAGLSGMSVKGALFCFENPRIRRRAKELFGCIEENEETSSHQVDI</sequence>
<dbReference type="SUPFAM" id="SSF81321">
    <property type="entry name" value="Family A G protein-coupled receptor-like"/>
    <property type="match status" value="1"/>
</dbReference>
<evidence type="ECO:0000256" key="5">
    <source>
        <dbReference type="ARBA" id="ARBA00023136"/>
    </source>
</evidence>
<reference evidence="11" key="1">
    <citation type="submission" date="2025-08" db="UniProtKB">
        <authorList>
            <consortium name="RefSeq"/>
        </authorList>
    </citation>
    <scope>IDENTIFICATION</scope>
    <source>
        <tissue evidence="11">Tentacle</tissue>
    </source>
</reference>
<keyword evidence="5 8" id="KW-0472">Membrane</keyword>
<comment type="subcellular location">
    <subcellularLocation>
        <location evidence="1">Membrane</location>
        <topology evidence="1">Multi-pass membrane protein</topology>
    </subcellularLocation>
</comment>
<keyword evidence="10" id="KW-1185">Reference proteome</keyword>
<dbReference type="PANTHER" id="PTHR24240">
    <property type="entry name" value="OPSIN"/>
    <property type="match status" value="1"/>
</dbReference>
<dbReference type="CDD" id="cd00637">
    <property type="entry name" value="7tm_classA_rhodopsin-like"/>
    <property type="match status" value="1"/>
</dbReference>